<gene>
    <name evidence="2" type="ORF">HDK90DRAFT_416465</name>
</gene>
<accession>A0ABR1YM26</accession>
<dbReference type="InterPro" id="IPR010347">
    <property type="entry name" value="Tdp1"/>
</dbReference>
<evidence type="ECO:0000313" key="2">
    <source>
        <dbReference type="EMBL" id="KAK8232550.1"/>
    </source>
</evidence>
<dbReference type="SUPFAM" id="SSF56024">
    <property type="entry name" value="Phospholipase D/nuclease"/>
    <property type="match status" value="2"/>
</dbReference>
<comment type="caution">
    <text evidence="2">The sequence shown here is derived from an EMBL/GenBank/DDBJ whole genome shotgun (WGS) entry which is preliminary data.</text>
</comment>
<sequence length="564" mass="63218">MASPNYDSDEERLRRAILLSLGEEVPASSPHDSTSSSAHAHPEPATENNTGEDQEVPTVEIIDLDSDSDDSQHPPSPTSGFSLATLDRKQMERDRMARQDARKRDVDQTSPAPDDNDVRDSKRVRQEDDGLRPLEPEFLNPTIKKTWCFGQPRGGDIKIEEILQKNHLGLVVVSTFQFDTEWWYNKIDVDKTKQVWIRGIPTQEMRDVWSEAVSQMTNVSLYFADMSGSRMLFHSKFFLLSFPKFLRIVVTSANITDWDWGERGVMENTALLVDLPRLPEGHSTKEEDLPPFAKDLLHYLREMGLRERLLGSLLRFDFSRTKDLAFVHSLAGIHHGNEAHLTGITALGRAVKSLNLEADSTEVDYATASLGALKVPFAAQMLAAARGMVPATAETAADVTANFRVFFPTKQTIQSSRGGPNAAGTITFRQRFFEADNFPHECMRDHQSTRPGVLSHSKIMLARGQRKAEGDDKGVNVAWVYVGSHNLTESAWGSFTVDLRTKKPKMSIRNYECGVVVRVPDEQLGDWTGQVPDYDVFAGTIAIPFVAPGARYNGREPWYMDFSN</sequence>
<feature type="compositionally biased region" description="Low complexity" evidence="1">
    <location>
        <begin position="26"/>
        <end position="39"/>
    </location>
</feature>
<feature type="compositionally biased region" description="Basic and acidic residues" evidence="1">
    <location>
        <begin position="116"/>
        <end position="135"/>
    </location>
</feature>
<dbReference type="PROSITE" id="PS50330">
    <property type="entry name" value="UIM"/>
    <property type="match status" value="1"/>
</dbReference>
<dbReference type="Proteomes" id="UP001492380">
    <property type="component" value="Unassembled WGS sequence"/>
</dbReference>
<reference evidence="2 3" key="1">
    <citation type="submission" date="2024-04" db="EMBL/GenBank/DDBJ databases">
        <title>Phyllosticta paracitricarpa is synonymous to the EU quarantine fungus P. citricarpa based on phylogenomic analyses.</title>
        <authorList>
            <consortium name="Lawrence Berkeley National Laboratory"/>
            <person name="Van Ingen-Buijs V.A."/>
            <person name="Van Westerhoven A.C."/>
            <person name="Haridas S."/>
            <person name="Skiadas P."/>
            <person name="Martin F."/>
            <person name="Groenewald J.Z."/>
            <person name="Crous P.W."/>
            <person name="Seidl M.F."/>
        </authorList>
    </citation>
    <scope>NUCLEOTIDE SEQUENCE [LARGE SCALE GENOMIC DNA]</scope>
    <source>
        <strain evidence="2 3">CBS 123374</strain>
    </source>
</reference>
<evidence type="ECO:0000256" key="1">
    <source>
        <dbReference type="SAM" id="MobiDB-lite"/>
    </source>
</evidence>
<dbReference type="Pfam" id="PF06087">
    <property type="entry name" value="Tyr-DNA_phospho"/>
    <property type="match status" value="1"/>
</dbReference>
<feature type="compositionally biased region" description="Basic and acidic residues" evidence="1">
    <location>
        <begin position="86"/>
        <end position="107"/>
    </location>
</feature>
<organism evidence="2 3">
    <name type="scientific">Phyllosticta capitalensis</name>
    <dbReference type="NCBI Taxonomy" id="121624"/>
    <lineage>
        <taxon>Eukaryota</taxon>
        <taxon>Fungi</taxon>
        <taxon>Dikarya</taxon>
        <taxon>Ascomycota</taxon>
        <taxon>Pezizomycotina</taxon>
        <taxon>Dothideomycetes</taxon>
        <taxon>Dothideomycetes incertae sedis</taxon>
        <taxon>Botryosphaeriales</taxon>
        <taxon>Phyllostictaceae</taxon>
        <taxon>Phyllosticta</taxon>
    </lineage>
</organism>
<name>A0ABR1YM26_9PEZI</name>
<keyword evidence="3" id="KW-1185">Reference proteome</keyword>
<dbReference type="Gene3D" id="3.30.870.10">
    <property type="entry name" value="Endonuclease Chain A"/>
    <property type="match status" value="2"/>
</dbReference>
<dbReference type="PANTHER" id="PTHR12415">
    <property type="entry name" value="TYROSYL-DNA PHOSPHODIESTERASE 1"/>
    <property type="match status" value="1"/>
</dbReference>
<evidence type="ECO:0000313" key="3">
    <source>
        <dbReference type="Proteomes" id="UP001492380"/>
    </source>
</evidence>
<proteinExistence type="predicted"/>
<feature type="region of interest" description="Disordered" evidence="1">
    <location>
        <begin position="1"/>
        <end position="136"/>
    </location>
</feature>
<dbReference type="InterPro" id="IPR003903">
    <property type="entry name" value="UIM_dom"/>
</dbReference>
<protein>
    <submittedName>
        <fullName evidence="2">Tyrosyl-DNA phosphodiesterase-domain-containing protein</fullName>
    </submittedName>
</protein>
<dbReference type="EMBL" id="JBBWRZ010000007">
    <property type="protein sequence ID" value="KAK8232550.1"/>
    <property type="molecule type" value="Genomic_DNA"/>
</dbReference>
<dbReference type="PANTHER" id="PTHR12415:SF4">
    <property type="entry name" value="TYROSYL-DNA PHOSPHODIESTERASE DOMAIN-CONTAINING PROTEIN"/>
    <property type="match status" value="1"/>
</dbReference>
<dbReference type="CDD" id="cd09122">
    <property type="entry name" value="PLDc_Tdp1_1"/>
    <property type="match status" value="1"/>
</dbReference>